<evidence type="ECO:0000256" key="1">
    <source>
        <dbReference type="SAM" id="MobiDB-lite"/>
    </source>
</evidence>
<dbReference type="Gene3D" id="3.40.140.10">
    <property type="entry name" value="Cytidine Deaminase, domain 2"/>
    <property type="match status" value="1"/>
</dbReference>
<evidence type="ECO:0000313" key="3">
    <source>
        <dbReference type="Proteomes" id="UP000039865"/>
    </source>
</evidence>
<feature type="region of interest" description="Disordered" evidence="1">
    <location>
        <begin position="469"/>
        <end position="516"/>
    </location>
</feature>
<organism evidence="2 3">
    <name type="scientific">Stylonychia lemnae</name>
    <name type="common">Ciliate</name>
    <dbReference type="NCBI Taxonomy" id="5949"/>
    <lineage>
        <taxon>Eukaryota</taxon>
        <taxon>Sar</taxon>
        <taxon>Alveolata</taxon>
        <taxon>Ciliophora</taxon>
        <taxon>Intramacronucleata</taxon>
        <taxon>Spirotrichea</taxon>
        <taxon>Stichotrichia</taxon>
        <taxon>Sporadotrichida</taxon>
        <taxon>Oxytrichidae</taxon>
        <taxon>Stylonychinae</taxon>
        <taxon>Stylonychia</taxon>
    </lineage>
</organism>
<protein>
    <submittedName>
        <fullName evidence="2">Histone h2a deubiquitinase mysm1</fullName>
    </submittedName>
</protein>
<dbReference type="InParanoid" id="A0A078BA62"/>
<dbReference type="EMBL" id="CCKQ01019128">
    <property type="protein sequence ID" value="CDW91136.1"/>
    <property type="molecule type" value="Genomic_DNA"/>
</dbReference>
<gene>
    <name evidence="2" type="primary">Contig16149.g17205</name>
    <name evidence="2" type="ORF">STYLEM_20287</name>
</gene>
<accession>A0A078BA62</accession>
<feature type="compositionally biased region" description="Low complexity" evidence="1">
    <location>
        <begin position="234"/>
        <end position="259"/>
    </location>
</feature>
<feature type="region of interest" description="Disordered" evidence="1">
    <location>
        <begin position="180"/>
        <end position="202"/>
    </location>
</feature>
<dbReference type="OrthoDB" id="6414685at2759"/>
<keyword evidence="3" id="KW-1185">Reference proteome</keyword>
<feature type="region of interest" description="Disordered" evidence="1">
    <location>
        <begin position="220"/>
        <end position="259"/>
    </location>
</feature>
<sequence>MDSLRRKARGKIRIKLSKKMQVLFLARVPKRKVLTIKMRILKQEVIIEVIRLIQISYHQGQRFRDLEGKLRNPRFSNYEKGLNTDSGYQLIECVKYGKTNEQKMKVYVTTTALLQIQIHCHVLKKEIIGFVGGYNFLNERKKTQTLVITEAYPGDPTSFNQLTAEEQKDLERNVEISPESYHPFFEPSPSQVDIENHSNHQREFSKSKMPYIGIIAAPFNNPNHKKRLSKSKQDQLSQSDSNIESQNSQESDNQSQQRQIESFKQLLQLKLFHNDDEDEAMPYELDYQILQEKYIKKRIMAKIFRTFDNQIEQESKTLIPFNEPLFINQANRNEQMITKGEKLMKVITDTLTLNKKLVNDQDIDYKDFSKVFRNKLRRDGSVIPVIMNEQQVLEKQKRPSKTIDITNLIEIQSFEKRIKELIKKQVDKRKQIKQKLNQKRMIAQTTQQNSKVEECNSISSFSDVVSSSSSREDLSEISDANENYTSPSPSSESIKDSKSKNKSNQETQKKESFPADYCFSDEDSIQHDKVAQIRKDQFQNTNNRQSEINFDPGPIECLNEEYELMDLQVYKPLKKDLTNKSKETTYIIDSLKDQESSCLNNFQSDSKQNSQKEVKVSSKRTQLNVEKQPWRKVIYPIDMLDTKRHMELYNQHLLQEKMTQELAKASCEKRSQFLNNIDNNQTDDSIDQSKQPDQ</sequence>
<reference evidence="2 3" key="1">
    <citation type="submission" date="2014-06" db="EMBL/GenBank/DDBJ databases">
        <authorList>
            <person name="Swart Estienne"/>
        </authorList>
    </citation>
    <scope>NUCLEOTIDE SEQUENCE [LARGE SCALE GENOMIC DNA]</scope>
    <source>
        <strain evidence="2 3">130c</strain>
    </source>
</reference>
<name>A0A078BA62_STYLE</name>
<evidence type="ECO:0000313" key="2">
    <source>
        <dbReference type="EMBL" id="CDW91136.1"/>
    </source>
</evidence>
<feature type="region of interest" description="Disordered" evidence="1">
    <location>
        <begin position="673"/>
        <end position="694"/>
    </location>
</feature>
<dbReference type="Proteomes" id="UP000039865">
    <property type="component" value="Unassembled WGS sequence"/>
</dbReference>
<proteinExistence type="predicted"/>
<dbReference type="AlphaFoldDB" id="A0A078BA62"/>